<organism evidence="2">
    <name type="scientific">invertebrate metagenome</name>
    <dbReference type="NCBI Taxonomy" id="1711999"/>
    <lineage>
        <taxon>unclassified sequences</taxon>
        <taxon>metagenomes</taxon>
        <taxon>organismal metagenomes</taxon>
    </lineage>
</organism>
<accession>A0A484H7X0</accession>
<evidence type="ECO:0000256" key="1">
    <source>
        <dbReference type="SAM" id="MobiDB-lite"/>
    </source>
</evidence>
<proteinExistence type="predicted"/>
<dbReference type="EMBL" id="LR026963">
    <property type="protein sequence ID" value="VBB68773.1"/>
    <property type="molecule type" value="Genomic_DNA"/>
</dbReference>
<evidence type="ECO:0000313" key="2">
    <source>
        <dbReference type="EMBL" id="VBB68773.1"/>
    </source>
</evidence>
<reference evidence="2" key="1">
    <citation type="submission" date="2018-10" db="EMBL/GenBank/DDBJ databases">
        <authorList>
            <person name="Gruber-Vodicka H."/>
            <person name="Jaeckle O."/>
        </authorList>
    </citation>
    <scope>NUCLEOTIDE SEQUENCE</scope>
</reference>
<name>A0A484H7X0_9ZZZZ</name>
<dbReference type="AlphaFoldDB" id="A0A484H7X0"/>
<feature type="region of interest" description="Disordered" evidence="1">
    <location>
        <begin position="21"/>
        <end position="49"/>
    </location>
</feature>
<protein>
    <submittedName>
        <fullName evidence="2">Uncharacterized protein</fullName>
    </submittedName>
</protein>
<sequence length="49" mass="5623">MVWPQRMRLLQAVRLHQAVGIGRSHRRRPTTGLPYQSRAHGHAGQVPWA</sequence>
<gene>
    <name evidence="2" type="ORF">RIEGSTA812A_PEG_246</name>
</gene>